<dbReference type="EMBL" id="KB488628">
    <property type="protein sequence ID" value="EMP41550.1"/>
    <property type="molecule type" value="Genomic_DNA"/>
</dbReference>
<dbReference type="Proteomes" id="UP000031443">
    <property type="component" value="Unassembled WGS sequence"/>
</dbReference>
<protein>
    <submittedName>
        <fullName evidence="4">Ribonuclease</fullName>
    </submittedName>
</protein>
<proteinExistence type="inferred from homology"/>
<dbReference type="PANTHER" id="PTHR11437:SF65">
    <property type="entry name" value="ANGIOGENIN-2"/>
    <property type="match status" value="1"/>
</dbReference>
<keyword evidence="5" id="KW-1185">Reference proteome</keyword>
<sequence>MLLLPLVLLVACLALAGGQPCVTQNRLFIRHHVNNPRTPAPNPRAYCSMMMRRRRIYGKLINTFIHAPIRPINNVCFGGGTPFPSGLLWSKVSFTITTCIYNLSTCSYTGTHLSSRILISCCQGHPVYYEERMLLPLRV</sequence>
<dbReference type="Pfam" id="PF00074">
    <property type="entry name" value="RnaseA"/>
    <property type="match status" value="1"/>
</dbReference>
<reference evidence="5" key="1">
    <citation type="journal article" date="2013" name="Nat. Genet.">
        <title>The draft genomes of soft-shell turtle and green sea turtle yield insights into the development and evolution of the turtle-specific body plan.</title>
        <authorList>
            <person name="Wang Z."/>
            <person name="Pascual-Anaya J."/>
            <person name="Zadissa A."/>
            <person name="Li W."/>
            <person name="Niimura Y."/>
            <person name="Huang Z."/>
            <person name="Li C."/>
            <person name="White S."/>
            <person name="Xiong Z."/>
            <person name="Fang D."/>
            <person name="Wang B."/>
            <person name="Ming Y."/>
            <person name="Chen Y."/>
            <person name="Zheng Y."/>
            <person name="Kuraku S."/>
            <person name="Pignatelli M."/>
            <person name="Herrero J."/>
            <person name="Beal K."/>
            <person name="Nozawa M."/>
            <person name="Li Q."/>
            <person name="Wang J."/>
            <person name="Zhang H."/>
            <person name="Yu L."/>
            <person name="Shigenobu S."/>
            <person name="Wang J."/>
            <person name="Liu J."/>
            <person name="Flicek P."/>
            <person name="Searle S."/>
            <person name="Wang J."/>
            <person name="Kuratani S."/>
            <person name="Yin Y."/>
            <person name="Aken B."/>
            <person name="Zhang G."/>
            <person name="Irie N."/>
        </authorList>
    </citation>
    <scope>NUCLEOTIDE SEQUENCE [LARGE SCALE GENOMIC DNA]</scope>
</reference>
<dbReference type="PANTHER" id="PTHR11437">
    <property type="entry name" value="RIBONUCLEASE"/>
    <property type="match status" value="1"/>
</dbReference>
<evidence type="ECO:0000313" key="4">
    <source>
        <dbReference type="EMBL" id="EMP41550.1"/>
    </source>
</evidence>
<keyword evidence="2" id="KW-0732">Signal</keyword>
<feature type="domain" description="Ribonuclease A-domain" evidence="3">
    <location>
        <begin position="21"/>
        <end position="133"/>
    </location>
</feature>
<comment type="similarity">
    <text evidence="1">Belongs to the pancreatic ribonuclease family.</text>
</comment>
<dbReference type="InterPro" id="IPR036816">
    <property type="entry name" value="RNaseA-like_dom_sf"/>
</dbReference>
<dbReference type="InterPro" id="IPR001427">
    <property type="entry name" value="RNaseA"/>
</dbReference>
<feature type="chain" id="PRO_5004080389" evidence="2">
    <location>
        <begin position="19"/>
        <end position="139"/>
    </location>
</feature>
<gene>
    <name evidence="4" type="ORF">UY3_01201</name>
</gene>
<dbReference type="GO" id="GO:0003676">
    <property type="term" value="F:nucleic acid binding"/>
    <property type="evidence" value="ECO:0007669"/>
    <property type="project" value="InterPro"/>
</dbReference>
<dbReference type="GO" id="GO:0004540">
    <property type="term" value="F:RNA nuclease activity"/>
    <property type="evidence" value="ECO:0007669"/>
    <property type="project" value="TreeGrafter"/>
</dbReference>
<dbReference type="SMART" id="SM00092">
    <property type="entry name" value="RNAse_Pc"/>
    <property type="match status" value="1"/>
</dbReference>
<feature type="signal peptide" evidence="2">
    <location>
        <begin position="1"/>
        <end position="18"/>
    </location>
</feature>
<evidence type="ECO:0000259" key="3">
    <source>
        <dbReference type="SMART" id="SM00092"/>
    </source>
</evidence>
<evidence type="ECO:0000256" key="2">
    <source>
        <dbReference type="SAM" id="SignalP"/>
    </source>
</evidence>
<accession>M7C084</accession>
<name>M7C084_CHEMY</name>
<dbReference type="GO" id="GO:0050830">
    <property type="term" value="P:defense response to Gram-positive bacterium"/>
    <property type="evidence" value="ECO:0007669"/>
    <property type="project" value="TreeGrafter"/>
</dbReference>
<dbReference type="SUPFAM" id="SSF54076">
    <property type="entry name" value="RNase A-like"/>
    <property type="match status" value="1"/>
</dbReference>
<dbReference type="AlphaFoldDB" id="M7C084"/>
<evidence type="ECO:0000313" key="5">
    <source>
        <dbReference type="Proteomes" id="UP000031443"/>
    </source>
</evidence>
<dbReference type="Gene3D" id="3.10.130.10">
    <property type="entry name" value="Ribonuclease A-like domain"/>
    <property type="match status" value="1"/>
</dbReference>
<evidence type="ECO:0000256" key="1">
    <source>
        <dbReference type="ARBA" id="ARBA00005600"/>
    </source>
</evidence>
<dbReference type="InterPro" id="IPR023412">
    <property type="entry name" value="RNaseA_domain"/>
</dbReference>
<organism evidence="4 5">
    <name type="scientific">Chelonia mydas</name>
    <name type="common">Green sea-turtle</name>
    <name type="synonym">Chelonia agassizi</name>
    <dbReference type="NCBI Taxonomy" id="8469"/>
    <lineage>
        <taxon>Eukaryota</taxon>
        <taxon>Metazoa</taxon>
        <taxon>Chordata</taxon>
        <taxon>Craniata</taxon>
        <taxon>Vertebrata</taxon>
        <taxon>Euteleostomi</taxon>
        <taxon>Archelosauria</taxon>
        <taxon>Testudinata</taxon>
        <taxon>Testudines</taxon>
        <taxon>Cryptodira</taxon>
        <taxon>Durocryptodira</taxon>
        <taxon>Americhelydia</taxon>
        <taxon>Chelonioidea</taxon>
        <taxon>Cheloniidae</taxon>
        <taxon>Chelonia</taxon>
    </lineage>
</organism>